<keyword evidence="4" id="KW-0862">Zinc</keyword>
<dbReference type="AlphaFoldDB" id="A0AAV5LVX5"/>
<evidence type="ECO:0000256" key="5">
    <source>
        <dbReference type="ARBA" id="ARBA00023242"/>
    </source>
</evidence>
<feature type="compositionally biased region" description="Low complexity" evidence="7">
    <location>
        <begin position="11"/>
        <end position="40"/>
    </location>
</feature>
<feature type="region of interest" description="Disordered" evidence="7">
    <location>
        <begin position="132"/>
        <end position="175"/>
    </location>
</feature>
<evidence type="ECO:0000256" key="7">
    <source>
        <dbReference type="SAM" id="MobiDB-lite"/>
    </source>
</evidence>
<comment type="caution">
    <text evidence="9">The sequence shown here is derived from an EMBL/GenBank/DDBJ whole genome shotgun (WGS) entry which is preliminary data.</text>
</comment>
<keyword evidence="5" id="KW-0539">Nucleus</keyword>
<evidence type="ECO:0000256" key="2">
    <source>
        <dbReference type="ARBA" id="ARBA00022723"/>
    </source>
</evidence>
<accession>A0AAV5LVX5</accession>
<dbReference type="InterPro" id="IPR013087">
    <property type="entry name" value="Znf_C2H2_type"/>
</dbReference>
<dbReference type="EMBL" id="BPVZ01000143">
    <property type="protein sequence ID" value="GKV40642.1"/>
    <property type="molecule type" value="Genomic_DNA"/>
</dbReference>
<keyword evidence="2" id="KW-0479">Metal-binding</keyword>
<dbReference type="Proteomes" id="UP001054252">
    <property type="component" value="Unassembled WGS sequence"/>
</dbReference>
<dbReference type="PROSITE" id="PS50157">
    <property type="entry name" value="ZINC_FINGER_C2H2_2"/>
    <property type="match status" value="1"/>
</dbReference>
<feature type="domain" description="C2H2-type" evidence="8">
    <location>
        <begin position="43"/>
        <end position="70"/>
    </location>
</feature>
<dbReference type="SUPFAM" id="SSF57667">
    <property type="entry name" value="beta-beta-alpha zinc fingers"/>
    <property type="match status" value="1"/>
</dbReference>
<keyword evidence="10" id="KW-1185">Reference proteome</keyword>
<dbReference type="PROSITE" id="PS00028">
    <property type="entry name" value="ZINC_FINGER_C2H2_1"/>
    <property type="match status" value="1"/>
</dbReference>
<evidence type="ECO:0000256" key="1">
    <source>
        <dbReference type="ARBA" id="ARBA00004123"/>
    </source>
</evidence>
<protein>
    <recommendedName>
        <fullName evidence="8">C2H2-type domain-containing protein</fullName>
    </recommendedName>
</protein>
<gene>
    <name evidence="9" type="ORF">SLEP1_g48255</name>
</gene>
<dbReference type="PANTHER" id="PTHR47287">
    <property type="entry name" value="C2H2 AND C2HC ZINC FINGERS SUPERFAMILY PROTEIN"/>
    <property type="match status" value="1"/>
</dbReference>
<dbReference type="GO" id="GO:0009788">
    <property type="term" value="P:negative regulation of abscisic acid-activated signaling pathway"/>
    <property type="evidence" value="ECO:0007669"/>
    <property type="project" value="InterPro"/>
</dbReference>
<evidence type="ECO:0000313" key="9">
    <source>
        <dbReference type="EMBL" id="GKV40642.1"/>
    </source>
</evidence>
<name>A0AAV5LVX5_9ROSI</name>
<dbReference type="GO" id="GO:0008270">
    <property type="term" value="F:zinc ion binding"/>
    <property type="evidence" value="ECO:0007669"/>
    <property type="project" value="UniProtKB-KW"/>
</dbReference>
<evidence type="ECO:0000256" key="6">
    <source>
        <dbReference type="PROSITE-ProRule" id="PRU00042"/>
    </source>
</evidence>
<dbReference type="GO" id="GO:0005634">
    <property type="term" value="C:nucleus"/>
    <property type="evidence" value="ECO:0007669"/>
    <property type="project" value="UniProtKB-SubCell"/>
</dbReference>
<organism evidence="9 10">
    <name type="scientific">Rubroshorea leprosula</name>
    <dbReference type="NCBI Taxonomy" id="152421"/>
    <lineage>
        <taxon>Eukaryota</taxon>
        <taxon>Viridiplantae</taxon>
        <taxon>Streptophyta</taxon>
        <taxon>Embryophyta</taxon>
        <taxon>Tracheophyta</taxon>
        <taxon>Spermatophyta</taxon>
        <taxon>Magnoliopsida</taxon>
        <taxon>eudicotyledons</taxon>
        <taxon>Gunneridae</taxon>
        <taxon>Pentapetalae</taxon>
        <taxon>rosids</taxon>
        <taxon>malvids</taxon>
        <taxon>Malvales</taxon>
        <taxon>Dipterocarpaceae</taxon>
        <taxon>Rubroshorea</taxon>
    </lineage>
</organism>
<keyword evidence="3 6" id="KW-0863">Zinc-finger</keyword>
<evidence type="ECO:0000256" key="4">
    <source>
        <dbReference type="ARBA" id="ARBA00022833"/>
    </source>
</evidence>
<feature type="compositionally biased region" description="Low complexity" evidence="7">
    <location>
        <begin position="132"/>
        <end position="142"/>
    </location>
</feature>
<evidence type="ECO:0000256" key="3">
    <source>
        <dbReference type="ARBA" id="ARBA00022771"/>
    </source>
</evidence>
<evidence type="ECO:0000313" key="10">
    <source>
        <dbReference type="Proteomes" id="UP001054252"/>
    </source>
</evidence>
<comment type="subcellular location">
    <subcellularLocation>
        <location evidence="1">Nucleus</location>
    </subcellularLocation>
</comment>
<dbReference type="InterPro" id="IPR044246">
    <property type="entry name" value="ZFP3-like"/>
</dbReference>
<feature type="compositionally biased region" description="Polar residues" evidence="7">
    <location>
        <begin position="156"/>
        <end position="173"/>
    </location>
</feature>
<feature type="region of interest" description="Disordered" evidence="7">
    <location>
        <begin position="1"/>
        <end position="42"/>
    </location>
</feature>
<dbReference type="Gene3D" id="3.30.160.60">
    <property type="entry name" value="Classic Zinc Finger"/>
    <property type="match status" value="1"/>
</dbReference>
<dbReference type="InterPro" id="IPR036236">
    <property type="entry name" value="Znf_C2H2_sf"/>
</dbReference>
<reference evidence="9 10" key="1">
    <citation type="journal article" date="2021" name="Commun. Biol.">
        <title>The genome of Shorea leprosula (Dipterocarpaceae) highlights the ecological relevance of drought in aseasonal tropical rainforests.</title>
        <authorList>
            <person name="Ng K.K.S."/>
            <person name="Kobayashi M.J."/>
            <person name="Fawcett J.A."/>
            <person name="Hatakeyama M."/>
            <person name="Paape T."/>
            <person name="Ng C.H."/>
            <person name="Ang C.C."/>
            <person name="Tnah L.H."/>
            <person name="Lee C.T."/>
            <person name="Nishiyama T."/>
            <person name="Sese J."/>
            <person name="O'Brien M.J."/>
            <person name="Copetti D."/>
            <person name="Mohd Noor M.I."/>
            <person name="Ong R.C."/>
            <person name="Putra M."/>
            <person name="Sireger I.Z."/>
            <person name="Indrioko S."/>
            <person name="Kosugi Y."/>
            <person name="Izuno A."/>
            <person name="Isagi Y."/>
            <person name="Lee S.L."/>
            <person name="Shimizu K.K."/>
        </authorList>
    </citation>
    <scope>NUCLEOTIDE SEQUENCE [LARGE SCALE GENOMIC DNA]</scope>
    <source>
        <strain evidence="9">214</strain>
    </source>
</reference>
<evidence type="ECO:0000259" key="8">
    <source>
        <dbReference type="PROSITE" id="PS50157"/>
    </source>
</evidence>
<proteinExistence type="predicted"/>
<dbReference type="PANTHER" id="PTHR47287:SF15">
    <property type="entry name" value="ZINC FINGER PROTEIN 3-LIKE"/>
    <property type="match status" value="1"/>
</dbReference>
<sequence length="179" mass="19736">MADPSMYNFLSQSQSQSQSSAPKPTKLAAAAAAPSTTTSPRLFPCLYCPRKFYTSQALGGHQNAHKRERAAARRNFPVADQQQYHTFPHQVPADYQQQQHSSSISFPQLQAMDDQPTGAAAFVEQWLEPFQPQPQPQQRLPLSSVPHQSFLGISTPPDSLSPTTDVDDSSANIDLTLRL</sequence>